<dbReference type="Proteomes" id="UP000285456">
    <property type="component" value="Unassembled WGS sequence"/>
</dbReference>
<dbReference type="EMBL" id="QWEH01000063">
    <property type="protein sequence ID" value="RHW29191.1"/>
    <property type="molecule type" value="Genomic_DNA"/>
</dbReference>
<dbReference type="AlphaFoldDB" id="A0A417Y9C6"/>
<gene>
    <name evidence="1" type="ORF">D1B32_23580</name>
</gene>
<accession>A0A417Y9C6</accession>
<name>A0A417Y9C6_9BACI</name>
<reference evidence="1 2" key="1">
    <citation type="journal article" date="2007" name="Int. J. Syst. Evol. Microbiol.">
        <title>Oceanobacillus profundus sp. nov., isolated from a deep-sea sediment core.</title>
        <authorList>
            <person name="Kim Y.G."/>
            <person name="Choi D.H."/>
            <person name="Hyun S."/>
            <person name="Cho B.C."/>
        </authorList>
    </citation>
    <scope>NUCLEOTIDE SEQUENCE [LARGE SCALE GENOMIC DNA]</scope>
    <source>
        <strain evidence="1 2">DSM 18246</strain>
    </source>
</reference>
<keyword evidence="2" id="KW-1185">Reference proteome</keyword>
<proteinExistence type="predicted"/>
<evidence type="ECO:0000313" key="2">
    <source>
        <dbReference type="Proteomes" id="UP000285456"/>
    </source>
</evidence>
<comment type="caution">
    <text evidence="1">The sequence shown here is derived from an EMBL/GenBank/DDBJ whole genome shotgun (WGS) entry which is preliminary data.</text>
</comment>
<protein>
    <submittedName>
        <fullName evidence="1">Uncharacterized protein</fullName>
    </submittedName>
</protein>
<sequence length="69" mass="7809">MTLLNKTSVFIMLETSVELERALGNDNTKKPEKTDQFKSDLKTMMQGDFRALLILATVSDELERRDACG</sequence>
<organism evidence="1 2">
    <name type="scientific">Oceanobacillus profundus</name>
    <dbReference type="NCBI Taxonomy" id="372463"/>
    <lineage>
        <taxon>Bacteria</taxon>
        <taxon>Bacillati</taxon>
        <taxon>Bacillota</taxon>
        <taxon>Bacilli</taxon>
        <taxon>Bacillales</taxon>
        <taxon>Bacillaceae</taxon>
        <taxon>Oceanobacillus</taxon>
    </lineage>
</organism>
<evidence type="ECO:0000313" key="1">
    <source>
        <dbReference type="EMBL" id="RHW29191.1"/>
    </source>
</evidence>